<sequence length="107" mass="12901">MYYGLREVYWCNGMNEDVVEFMAKYPNCQKVKVEHKKSRGLVQDISILIWKWEDLNMDFIMGLPQTRRQFVSIWVIVDRMTKADHFLPVKTSFSVEDYARLYIREIV</sequence>
<dbReference type="InterPro" id="IPR012337">
    <property type="entry name" value="RNaseH-like_sf"/>
</dbReference>
<name>A0AAF0TDX4_SOLVR</name>
<reference evidence="1" key="1">
    <citation type="submission" date="2023-08" db="EMBL/GenBank/DDBJ databases">
        <title>A de novo genome assembly of Solanum verrucosum Schlechtendal, a Mexican diploid species geographically isolated from the other diploid A-genome species in potato relatives.</title>
        <authorList>
            <person name="Hosaka K."/>
        </authorList>
    </citation>
    <scope>NUCLEOTIDE SEQUENCE</scope>
    <source>
        <tissue evidence="1">Young leaves</tissue>
    </source>
</reference>
<organism evidence="1 2">
    <name type="scientific">Solanum verrucosum</name>
    <dbReference type="NCBI Taxonomy" id="315347"/>
    <lineage>
        <taxon>Eukaryota</taxon>
        <taxon>Viridiplantae</taxon>
        <taxon>Streptophyta</taxon>
        <taxon>Embryophyta</taxon>
        <taxon>Tracheophyta</taxon>
        <taxon>Spermatophyta</taxon>
        <taxon>Magnoliopsida</taxon>
        <taxon>eudicotyledons</taxon>
        <taxon>Gunneridae</taxon>
        <taxon>Pentapetalae</taxon>
        <taxon>asterids</taxon>
        <taxon>lamiids</taxon>
        <taxon>Solanales</taxon>
        <taxon>Solanaceae</taxon>
        <taxon>Solanoideae</taxon>
        <taxon>Solaneae</taxon>
        <taxon>Solanum</taxon>
    </lineage>
</organism>
<protein>
    <recommendedName>
        <fullName evidence="3">Integrase catalytic domain-containing protein</fullName>
    </recommendedName>
</protein>
<evidence type="ECO:0008006" key="3">
    <source>
        <dbReference type="Google" id="ProtNLM"/>
    </source>
</evidence>
<accession>A0AAF0TDX4</accession>
<evidence type="ECO:0000313" key="1">
    <source>
        <dbReference type="EMBL" id="WMV09790.1"/>
    </source>
</evidence>
<dbReference type="SUPFAM" id="SSF53098">
    <property type="entry name" value="Ribonuclease H-like"/>
    <property type="match status" value="1"/>
</dbReference>
<keyword evidence="2" id="KW-1185">Reference proteome</keyword>
<dbReference type="PANTHER" id="PTHR45835">
    <property type="entry name" value="YALI0A06105P"/>
    <property type="match status" value="1"/>
</dbReference>
<dbReference type="Proteomes" id="UP001234989">
    <property type="component" value="Chromosome 1"/>
</dbReference>
<proteinExistence type="predicted"/>
<evidence type="ECO:0000313" key="2">
    <source>
        <dbReference type="Proteomes" id="UP001234989"/>
    </source>
</evidence>
<gene>
    <name evidence="1" type="ORF">MTR67_003175</name>
</gene>
<dbReference type="PANTHER" id="PTHR45835:SF91">
    <property type="entry name" value="RETROTRANSPOSON, TY3-GYPSY SUBCLASS-LIKE PROTEIN"/>
    <property type="match status" value="1"/>
</dbReference>
<dbReference type="EMBL" id="CP133612">
    <property type="protein sequence ID" value="WMV09790.1"/>
    <property type="molecule type" value="Genomic_DNA"/>
</dbReference>
<dbReference type="AlphaFoldDB" id="A0AAF0TDX4"/>